<evidence type="ECO:0000256" key="4">
    <source>
        <dbReference type="SAM" id="SignalP"/>
    </source>
</evidence>
<comment type="caution">
    <text evidence="6">The sequence shown here is derived from an EMBL/GenBank/DDBJ whole genome shotgun (WGS) entry which is preliminary data.</text>
</comment>
<evidence type="ECO:0000256" key="3">
    <source>
        <dbReference type="SAM" id="MobiDB-lite"/>
    </source>
</evidence>
<evidence type="ECO:0000256" key="1">
    <source>
        <dbReference type="ARBA" id="ARBA00022729"/>
    </source>
</evidence>
<accession>A0AAW1VN68</accession>
<sequence>MVSSIWLILFFIVPTILDLFVAPTIAQDDGPCTQAAEYCWKCSDTAGSYTNGIMYQQNLYSLLSSFSSSITTQNSGFYNYSLGDDPNKVNAIALCRGDLRLEDCRSCVSDSTQILLRNCSNHKDAILWARPCMVRYSQNLIFGVKEEDPYHYLPSKDNPSNAEAFGLVLTPLLEILSDKAALGDFREKFAAGHATVLGGETIYALVQCTPDIDKENCSNCLKNSISAMPGDQGILMQGARVLKPSCNIRYEVNMFYESAADSLVNVSAPVTPATLAPVTLSKKTLLEPITLSKKTLTSATRATTATTDPITCSRASTSPKCSSNIKKKPPSACEANPTDRDCYNYRDSNPGTPTPTPTPAPVNPATPTPVNPATPAPAPLPPKKGRYVAHYQKISHLQRTKYAVKDKLRRKKERRK</sequence>
<dbReference type="InterPro" id="IPR038408">
    <property type="entry name" value="GNK2_sf"/>
</dbReference>
<dbReference type="Pfam" id="PF01657">
    <property type="entry name" value="Stress-antifung"/>
    <property type="match status" value="2"/>
</dbReference>
<feature type="domain" description="Gnk2-homologous" evidence="5">
    <location>
        <begin position="37"/>
        <end position="141"/>
    </location>
</feature>
<dbReference type="Gene3D" id="3.30.430.20">
    <property type="entry name" value="Gnk2 domain, C-X8-C-X2-C motif"/>
    <property type="match status" value="2"/>
</dbReference>
<keyword evidence="1 4" id="KW-0732">Signal</keyword>
<dbReference type="PANTHER" id="PTHR32099">
    <property type="entry name" value="CYSTEINE-RICH REPEAT SECRETORY PROTEIN"/>
    <property type="match status" value="1"/>
</dbReference>
<dbReference type="CDD" id="cd23509">
    <property type="entry name" value="Gnk2-like"/>
    <property type="match status" value="2"/>
</dbReference>
<evidence type="ECO:0000313" key="6">
    <source>
        <dbReference type="EMBL" id="KAK9907183.1"/>
    </source>
</evidence>
<feature type="region of interest" description="Disordered" evidence="3">
    <location>
        <begin position="296"/>
        <end position="416"/>
    </location>
</feature>
<feature type="domain" description="Gnk2-homologous" evidence="5">
    <location>
        <begin position="147"/>
        <end position="255"/>
    </location>
</feature>
<keyword evidence="2" id="KW-0677">Repeat</keyword>
<proteinExistence type="predicted"/>
<dbReference type="PROSITE" id="PS51473">
    <property type="entry name" value="GNK2"/>
    <property type="match status" value="2"/>
</dbReference>
<name>A0AAW1VN68_RUBAR</name>
<feature type="chain" id="PRO_5043867290" description="Gnk2-homologous domain-containing protein" evidence="4">
    <location>
        <begin position="27"/>
        <end position="416"/>
    </location>
</feature>
<feature type="compositionally biased region" description="Pro residues" evidence="3">
    <location>
        <begin position="352"/>
        <end position="382"/>
    </location>
</feature>
<dbReference type="EMBL" id="JBEDUW010000032">
    <property type="protein sequence ID" value="KAK9907183.1"/>
    <property type="molecule type" value="Genomic_DNA"/>
</dbReference>
<dbReference type="InterPro" id="IPR002902">
    <property type="entry name" value="GNK2"/>
</dbReference>
<protein>
    <recommendedName>
        <fullName evidence="5">Gnk2-homologous domain-containing protein</fullName>
    </recommendedName>
</protein>
<evidence type="ECO:0000256" key="2">
    <source>
        <dbReference type="ARBA" id="ARBA00022737"/>
    </source>
</evidence>
<dbReference type="Proteomes" id="UP001457282">
    <property type="component" value="Unassembled WGS sequence"/>
</dbReference>
<organism evidence="6 7">
    <name type="scientific">Rubus argutus</name>
    <name type="common">Southern blackberry</name>
    <dbReference type="NCBI Taxonomy" id="59490"/>
    <lineage>
        <taxon>Eukaryota</taxon>
        <taxon>Viridiplantae</taxon>
        <taxon>Streptophyta</taxon>
        <taxon>Embryophyta</taxon>
        <taxon>Tracheophyta</taxon>
        <taxon>Spermatophyta</taxon>
        <taxon>Magnoliopsida</taxon>
        <taxon>eudicotyledons</taxon>
        <taxon>Gunneridae</taxon>
        <taxon>Pentapetalae</taxon>
        <taxon>rosids</taxon>
        <taxon>fabids</taxon>
        <taxon>Rosales</taxon>
        <taxon>Rosaceae</taxon>
        <taxon>Rosoideae</taxon>
        <taxon>Rosoideae incertae sedis</taxon>
        <taxon>Rubus</taxon>
    </lineage>
</organism>
<feature type="signal peptide" evidence="4">
    <location>
        <begin position="1"/>
        <end position="26"/>
    </location>
</feature>
<feature type="compositionally biased region" description="Polar residues" evidence="3">
    <location>
        <begin position="308"/>
        <end position="324"/>
    </location>
</feature>
<evidence type="ECO:0000313" key="7">
    <source>
        <dbReference type="Proteomes" id="UP001457282"/>
    </source>
</evidence>
<evidence type="ECO:0000259" key="5">
    <source>
        <dbReference type="PROSITE" id="PS51473"/>
    </source>
</evidence>
<dbReference type="FunFam" id="3.30.430.20:FF:000003">
    <property type="entry name" value="Cysteine-rich RLK (RECEPTOR-like protein kinase) 10"/>
    <property type="match status" value="1"/>
</dbReference>
<feature type="compositionally biased region" description="Low complexity" evidence="3">
    <location>
        <begin position="296"/>
        <end position="307"/>
    </location>
</feature>
<gene>
    <name evidence="6" type="ORF">M0R45_002186</name>
</gene>
<keyword evidence="7" id="KW-1185">Reference proteome</keyword>
<reference evidence="6 7" key="1">
    <citation type="journal article" date="2023" name="G3 (Bethesda)">
        <title>A chromosome-length genome assembly and annotation of blackberry (Rubus argutus, cv. 'Hillquist').</title>
        <authorList>
            <person name="Bruna T."/>
            <person name="Aryal R."/>
            <person name="Dudchenko O."/>
            <person name="Sargent D.J."/>
            <person name="Mead D."/>
            <person name="Buti M."/>
            <person name="Cavallini A."/>
            <person name="Hytonen T."/>
            <person name="Andres J."/>
            <person name="Pham M."/>
            <person name="Weisz D."/>
            <person name="Mascagni F."/>
            <person name="Usai G."/>
            <person name="Natali L."/>
            <person name="Bassil N."/>
            <person name="Fernandez G.E."/>
            <person name="Lomsadze A."/>
            <person name="Armour M."/>
            <person name="Olukolu B."/>
            <person name="Poorten T."/>
            <person name="Britton C."/>
            <person name="Davik J."/>
            <person name="Ashrafi H."/>
            <person name="Aiden E.L."/>
            <person name="Borodovsky M."/>
            <person name="Worthington M."/>
        </authorList>
    </citation>
    <scope>NUCLEOTIDE SEQUENCE [LARGE SCALE GENOMIC DNA]</scope>
    <source>
        <strain evidence="6">PI 553951</strain>
    </source>
</reference>
<feature type="compositionally biased region" description="Basic residues" evidence="3">
    <location>
        <begin position="407"/>
        <end position="416"/>
    </location>
</feature>
<dbReference type="PANTHER" id="PTHR32099:SF51">
    <property type="entry name" value="CYSTEINE-RICH RECEPTOR-LIKE PROTEIN KINASE 25 ISOFORM X1"/>
    <property type="match status" value="1"/>
</dbReference>
<dbReference type="AlphaFoldDB" id="A0AAW1VN68"/>